<evidence type="ECO:0000259" key="7">
    <source>
        <dbReference type="Pfam" id="PF23559"/>
    </source>
</evidence>
<dbReference type="GO" id="GO:0006952">
    <property type="term" value="P:defense response"/>
    <property type="evidence" value="ECO:0007669"/>
    <property type="project" value="UniProtKB-KW"/>
</dbReference>
<dbReference type="Pfam" id="PF18052">
    <property type="entry name" value="Rx_N"/>
    <property type="match status" value="1"/>
</dbReference>
<feature type="domain" description="Disease resistance R13L4/SHOC-2-like LRR" evidence="8">
    <location>
        <begin position="582"/>
        <end position="733"/>
    </location>
</feature>
<dbReference type="SUPFAM" id="SSF52058">
    <property type="entry name" value="L domain-like"/>
    <property type="match status" value="1"/>
</dbReference>
<dbReference type="InterPro" id="IPR032675">
    <property type="entry name" value="LRR_dom_sf"/>
</dbReference>
<gene>
    <name evidence="9" type="primary">RGA1_12</name>
    <name evidence="9" type="ORF">CK203_069349</name>
</gene>
<evidence type="ECO:0000259" key="8">
    <source>
        <dbReference type="Pfam" id="PF23598"/>
    </source>
</evidence>
<evidence type="ECO:0000259" key="6">
    <source>
        <dbReference type="Pfam" id="PF18052"/>
    </source>
</evidence>
<sequence length="749" mass="85241">MDAIALLHPSQTLKKPVLLSDPLLALSSLLQSMAESFAFDLANKVLGKIASLALQEVALAWGVTADLDGLKDTLSVIQAVISDAEEQQSNSRQITDWLRKLKKALYEAEGVLDDFEYEALRRKVAKAGSITKQVHSFFSTSNPLPFRFKMGRKMKNLKERLDKIAADKSKFNLTERAVVVNTTHVVHRKREMTHSYVDASNIIGREQDKENIVSILMPSSSDEQENVSIIPIIGIGGMGKTALAKLVYNDGRVVKHFDKRMWVCVSDEDNEIEKLTKKILISATMGGTGTLSMDQFQNVRFSLAELSMDELQTQLRNALDDQRYLLVLDDVWNSDREKWVKLTELLRGGAGGSKIVVTTRQKVSGFNGQGKHYPNLVKIGNQIVKKCGGVPLAVSSLGGLLYSKLEERDWELVRDNEIWTLEEKDDGILPALRLSYDELPSHLKPCFVFCSMFPKDYEFNNEALIKLWMARGLIQPSSHNQELEDIGNQYIIELCSRSFFQDVEDYKVLVWFKMHDLVHDLALSIKKIESKEVEDASITDNVPEKFLALLQKKNNIRTIWFPYSQISATAEYVRICSSRFKYMRILDLRGTDFEELPSSIGNMKHLRYLDISGNKRIKKLPASICKLYLLLTLSFKECTELEELPRDMGNLINLRSLEITTKQRAWPRKRNGLACLISLRWLVIDECNHVEFMFEGLQNLTALRSLEIRKCPSLVSLPPSVKHLPALEAMIIFDCEMFNFMDEDGDERE</sequence>
<dbReference type="Gene3D" id="1.20.5.4130">
    <property type="match status" value="1"/>
</dbReference>
<dbReference type="Pfam" id="PF00931">
    <property type="entry name" value="NB-ARC"/>
    <property type="match status" value="1"/>
</dbReference>
<evidence type="ECO:0000256" key="1">
    <source>
        <dbReference type="ARBA" id="ARBA00022737"/>
    </source>
</evidence>
<keyword evidence="2" id="KW-0547">Nucleotide-binding</keyword>
<dbReference type="CDD" id="cd14798">
    <property type="entry name" value="RX-CC_like"/>
    <property type="match status" value="1"/>
</dbReference>
<dbReference type="EMBL" id="QGNW01002588">
    <property type="protein sequence ID" value="RVW16513.1"/>
    <property type="molecule type" value="Genomic_DNA"/>
</dbReference>
<evidence type="ECO:0000313" key="9">
    <source>
        <dbReference type="EMBL" id="RVW16513.1"/>
    </source>
</evidence>
<dbReference type="Pfam" id="PF23559">
    <property type="entry name" value="WHD_DRP"/>
    <property type="match status" value="1"/>
</dbReference>
<comment type="caution">
    <text evidence="9">The sequence shown here is derived from an EMBL/GenBank/DDBJ whole genome shotgun (WGS) entry which is preliminary data.</text>
</comment>
<evidence type="ECO:0000256" key="2">
    <source>
        <dbReference type="ARBA" id="ARBA00022741"/>
    </source>
</evidence>
<evidence type="ECO:0000256" key="4">
    <source>
        <dbReference type="ARBA" id="ARBA00022840"/>
    </source>
</evidence>
<proteinExistence type="predicted"/>
<dbReference type="Pfam" id="PF23598">
    <property type="entry name" value="LRR_14"/>
    <property type="match status" value="1"/>
</dbReference>
<dbReference type="Gene3D" id="3.40.50.300">
    <property type="entry name" value="P-loop containing nucleotide triphosphate hydrolases"/>
    <property type="match status" value="1"/>
</dbReference>
<dbReference type="FunFam" id="1.10.10.10:FF:000322">
    <property type="entry name" value="Probable disease resistance protein At1g63360"/>
    <property type="match status" value="1"/>
</dbReference>
<dbReference type="InterPro" id="IPR041118">
    <property type="entry name" value="Rx_N"/>
</dbReference>
<evidence type="ECO:0000256" key="3">
    <source>
        <dbReference type="ARBA" id="ARBA00022821"/>
    </source>
</evidence>
<feature type="domain" description="NB-ARC" evidence="5">
    <location>
        <begin position="206"/>
        <end position="367"/>
    </location>
</feature>
<dbReference type="InterPro" id="IPR055414">
    <property type="entry name" value="LRR_R13L4/SHOC2-like"/>
</dbReference>
<feature type="domain" description="Disease resistance N-terminal" evidence="6">
    <location>
        <begin position="43"/>
        <end position="129"/>
    </location>
</feature>
<dbReference type="InterPro" id="IPR036388">
    <property type="entry name" value="WH-like_DNA-bd_sf"/>
</dbReference>
<protein>
    <submittedName>
        <fullName evidence="9">Putative disease resistance protein RGA1</fullName>
    </submittedName>
</protein>
<dbReference type="Proteomes" id="UP000288805">
    <property type="component" value="Unassembled WGS sequence"/>
</dbReference>
<dbReference type="InterPro" id="IPR042197">
    <property type="entry name" value="Apaf_helical"/>
</dbReference>
<dbReference type="InterPro" id="IPR027417">
    <property type="entry name" value="P-loop_NTPase"/>
</dbReference>
<dbReference type="PANTHER" id="PTHR36766:SF61">
    <property type="entry name" value="NB-ARC DOMAIN DISEASE RESISTANCE PROTEIN"/>
    <property type="match status" value="1"/>
</dbReference>
<reference evidence="9 10" key="1">
    <citation type="journal article" date="2018" name="PLoS Genet.">
        <title>Population sequencing reveals clonal diversity and ancestral inbreeding in the grapevine cultivar Chardonnay.</title>
        <authorList>
            <person name="Roach M.J."/>
            <person name="Johnson D.L."/>
            <person name="Bohlmann J."/>
            <person name="van Vuuren H.J."/>
            <person name="Jones S.J."/>
            <person name="Pretorius I.S."/>
            <person name="Schmidt S.A."/>
            <person name="Borneman A.R."/>
        </authorList>
    </citation>
    <scope>NUCLEOTIDE SEQUENCE [LARGE SCALE GENOMIC DNA]</scope>
    <source>
        <strain evidence="10">cv. Chardonnay</strain>
        <tissue evidence="9">Leaf</tissue>
    </source>
</reference>
<dbReference type="PRINTS" id="PR00364">
    <property type="entry name" value="DISEASERSIST"/>
</dbReference>
<keyword evidence="4" id="KW-0067">ATP-binding</keyword>
<feature type="domain" description="Disease resistance protein winged helix" evidence="7">
    <location>
        <begin position="452"/>
        <end position="522"/>
    </location>
</feature>
<dbReference type="PANTHER" id="PTHR36766">
    <property type="entry name" value="PLANT BROAD-SPECTRUM MILDEW RESISTANCE PROTEIN RPW8"/>
    <property type="match status" value="1"/>
</dbReference>
<evidence type="ECO:0000313" key="10">
    <source>
        <dbReference type="Proteomes" id="UP000288805"/>
    </source>
</evidence>
<dbReference type="AlphaFoldDB" id="A0A438BZX2"/>
<organism evidence="9 10">
    <name type="scientific">Vitis vinifera</name>
    <name type="common">Grape</name>
    <dbReference type="NCBI Taxonomy" id="29760"/>
    <lineage>
        <taxon>Eukaryota</taxon>
        <taxon>Viridiplantae</taxon>
        <taxon>Streptophyta</taxon>
        <taxon>Embryophyta</taxon>
        <taxon>Tracheophyta</taxon>
        <taxon>Spermatophyta</taxon>
        <taxon>Magnoliopsida</taxon>
        <taxon>eudicotyledons</taxon>
        <taxon>Gunneridae</taxon>
        <taxon>Pentapetalae</taxon>
        <taxon>rosids</taxon>
        <taxon>Vitales</taxon>
        <taxon>Vitaceae</taxon>
        <taxon>Viteae</taxon>
        <taxon>Vitis</taxon>
    </lineage>
</organism>
<evidence type="ECO:0000259" key="5">
    <source>
        <dbReference type="Pfam" id="PF00931"/>
    </source>
</evidence>
<dbReference type="GO" id="GO:0043531">
    <property type="term" value="F:ADP binding"/>
    <property type="evidence" value="ECO:0007669"/>
    <property type="project" value="InterPro"/>
</dbReference>
<keyword evidence="1" id="KW-0677">Repeat</keyword>
<dbReference type="InterPro" id="IPR058922">
    <property type="entry name" value="WHD_DRP"/>
</dbReference>
<dbReference type="InterPro" id="IPR002182">
    <property type="entry name" value="NB-ARC"/>
</dbReference>
<dbReference type="Gene3D" id="3.80.10.10">
    <property type="entry name" value="Ribonuclease Inhibitor"/>
    <property type="match status" value="1"/>
</dbReference>
<dbReference type="Gene3D" id="1.10.8.430">
    <property type="entry name" value="Helical domain of apoptotic protease-activating factors"/>
    <property type="match status" value="1"/>
</dbReference>
<dbReference type="InterPro" id="IPR038005">
    <property type="entry name" value="RX-like_CC"/>
</dbReference>
<accession>A0A438BZX2</accession>
<keyword evidence="3" id="KW-0611">Plant defense</keyword>
<dbReference type="GO" id="GO:0005524">
    <property type="term" value="F:ATP binding"/>
    <property type="evidence" value="ECO:0007669"/>
    <property type="project" value="UniProtKB-KW"/>
</dbReference>
<dbReference type="Gene3D" id="1.10.10.10">
    <property type="entry name" value="Winged helix-like DNA-binding domain superfamily/Winged helix DNA-binding domain"/>
    <property type="match status" value="1"/>
</dbReference>
<name>A0A438BZX2_VITVI</name>
<dbReference type="SUPFAM" id="SSF52540">
    <property type="entry name" value="P-loop containing nucleoside triphosphate hydrolases"/>
    <property type="match status" value="1"/>
</dbReference>
<dbReference type="GO" id="GO:0051707">
    <property type="term" value="P:response to other organism"/>
    <property type="evidence" value="ECO:0007669"/>
    <property type="project" value="UniProtKB-ARBA"/>
</dbReference>